<dbReference type="Pfam" id="PF14223">
    <property type="entry name" value="Retrotran_gag_2"/>
    <property type="match status" value="1"/>
</dbReference>
<proteinExistence type="predicted"/>
<name>A0A9Q3CNE0_9BASI</name>
<organism evidence="1 2">
    <name type="scientific">Austropuccinia psidii MF-1</name>
    <dbReference type="NCBI Taxonomy" id="1389203"/>
    <lineage>
        <taxon>Eukaryota</taxon>
        <taxon>Fungi</taxon>
        <taxon>Dikarya</taxon>
        <taxon>Basidiomycota</taxon>
        <taxon>Pucciniomycotina</taxon>
        <taxon>Pucciniomycetes</taxon>
        <taxon>Pucciniales</taxon>
        <taxon>Sphaerophragmiaceae</taxon>
        <taxon>Austropuccinia</taxon>
    </lineage>
</organism>
<dbReference type="EMBL" id="AVOT02008484">
    <property type="protein sequence ID" value="MBW0486120.1"/>
    <property type="molecule type" value="Genomic_DNA"/>
</dbReference>
<evidence type="ECO:0000313" key="2">
    <source>
        <dbReference type="Proteomes" id="UP000765509"/>
    </source>
</evidence>
<comment type="caution">
    <text evidence="1">The sequence shown here is derived from an EMBL/GenBank/DDBJ whole genome shotgun (WGS) entry which is preliminary data.</text>
</comment>
<keyword evidence="2" id="KW-1185">Reference proteome</keyword>
<evidence type="ECO:0008006" key="3">
    <source>
        <dbReference type="Google" id="ProtNLM"/>
    </source>
</evidence>
<accession>A0A9Q3CNE0</accession>
<evidence type="ECO:0000313" key="1">
    <source>
        <dbReference type="EMBL" id="MBW0486120.1"/>
    </source>
</evidence>
<protein>
    <recommendedName>
        <fullName evidence="3">DUF4219 domain-containing protein</fullName>
    </recommendedName>
</protein>
<gene>
    <name evidence="1" type="ORF">O181_025835</name>
</gene>
<reference evidence="1" key="1">
    <citation type="submission" date="2021-03" db="EMBL/GenBank/DDBJ databases">
        <title>Draft genome sequence of rust myrtle Austropuccinia psidii MF-1, a brazilian biotype.</title>
        <authorList>
            <person name="Quecine M.C."/>
            <person name="Pachon D.M.R."/>
            <person name="Bonatelli M.L."/>
            <person name="Correr F.H."/>
            <person name="Franceschini L.M."/>
            <person name="Leite T.F."/>
            <person name="Margarido G.R.A."/>
            <person name="Almeida C.A."/>
            <person name="Ferrarezi J.A."/>
            <person name="Labate C.A."/>
        </authorList>
    </citation>
    <scope>NUCLEOTIDE SEQUENCE</scope>
    <source>
        <strain evidence="1">MF-1</strain>
    </source>
</reference>
<dbReference type="Proteomes" id="UP000765509">
    <property type="component" value="Unassembled WGS sequence"/>
</dbReference>
<sequence length="215" mass="24051">MTDNNVEKDILTSPILDSTNYSEWGVKMTMLLQSKELLDICEKEPEPGVSAAATNRWTKVSYNAVNLITSCVSNKVFIEVIKLKTKNSYLLWTKLKDKYASKKATNQGLGILLPPDLLSFTILRKLMGDPKVYQCVKLLTLNEDLVGNPDKVLSKLEDFHNKSNLQESQPLSSASELISENSGPFKITHYSANGSHNSKCTNHSKEECYAENPHL</sequence>
<dbReference type="AlphaFoldDB" id="A0A9Q3CNE0"/>